<feature type="chain" id="PRO_5002053898" evidence="1">
    <location>
        <begin position="20"/>
        <end position="183"/>
    </location>
</feature>
<reference evidence="2" key="2">
    <citation type="submission" date="2014-07" db="EMBL/GenBank/DDBJ databases">
        <authorList>
            <person name="Hull J."/>
        </authorList>
    </citation>
    <scope>NUCLEOTIDE SEQUENCE</scope>
</reference>
<dbReference type="EMBL" id="GBHO01037051">
    <property type="protein sequence ID" value="JAG06553.1"/>
    <property type="molecule type" value="Transcribed_RNA"/>
</dbReference>
<protein>
    <submittedName>
        <fullName evidence="2">Phosphate acyltransferase</fullName>
    </submittedName>
</protein>
<keyword evidence="1" id="KW-0732">Signal</keyword>
<gene>
    <name evidence="2" type="primary">plsX_0</name>
    <name evidence="2" type="ORF">CM83_5192</name>
</gene>
<keyword evidence="2" id="KW-0808">Transferase</keyword>
<proteinExistence type="predicted"/>
<keyword evidence="2" id="KW-0012">Acyltransferase</keyword>
<reference evidence="2" key="1">
    <citation type="journal article" date="2014" name="PLoS ONE">
        <title>Transcriptome-Based Identification of ABC Transporters in the Western Tarnished Plant Bug Lygus hesperus.</title>
        <authorList>
            <person name="Hull J.J."/>
            <person name="Chaney K."/>
            <person name="Geib S.M."/>
            <person name="Fabrick J.A."/>
            <person name="Brent C.S."/>
            <person name="Walsh D."/>
            <person name="Lavine L.C."/>
        </authorList>
    </citation>
    <scope>NUCLEOTIDE SEQUENCE</scope>
</reference>
<dbReference type="GO" id="GO:0016746">
    <property type="term" value="F:acyltransferase activity"/>
    <property type="evidence" value="ECO:0007669"/>
    <property type="project" value="UniProtKB-KW"/>
</dbReference>
<sequence length="183" mass="20331">MKIVGFVVLASVCLILTHGQMGPFDCEVRSFQPAPPSKSGKNLIFFRSRQQKLSRKKYNLLIDGQLNIVISDDLTANVNVAKKTPQGWKENFFQLEAGPACSALKKFVPGITKDLAIGMKLKKHECPYPRGNYTDVVVNPELDIQGIPGFFYSVFRLRIAVSNKTGVLGAFDVMLETSPKKPR</sequence>
<evidence type="ECO:0000256" key="1">
    <source>
        <dbReference type="SAM" id="SignalP"/>
    </source>
</evidence>
<name>A0A0A9WJ82_LYGHE</name>
<feature type="signal peptide" evidence="1">
    <location>
        <begin position="1"/>
        <end position="19"/>
    </location>
</feature>
<organism evidence="2">
    <name type="scientific">Lygus hesperus</name>
    <name type="common">Western plant bug</name>
    <dbReference type="NCBI Taxonomy" id="30085"/>
    <lineage>
        <taxon>Eukaryota</taxon>
        <taxon>Metazoa</taxon>
        <taxon>Ecdysozoa</taxon>
        <taxon>Arthropoda</taxon>
        <taxon>Hexapoda</taxon>
        <taxon>Insecta</taxon>
        <taxon>Pterygota</taxon>
        <taxon>Neoptera</taxon>
        <taxon>Paraneoptera</taxon>
        <taxon>Hemiptera</taxon>
        <taxon>Heteroptera</taxon>
        <taxon>Panheteroptera</taxon>
        <taxon>Cimicomorpha</taxon>
        <taxon>Miridae</taxon>
        <taxon>Mirini</taxon>
        <taxon>Lygus</taxon>
    </lineage>
</organism>
<accession>A0A0A9WJ82</accession>
<dbReference type="AlphaFoldDB" id="A0A0A9WJ82"/>
<evidence type="ECO:0000313" key="2">
    <source>
        <dbReference type="EMBL" id="JAG06553.1"/>
    </source>
</evidence>